<dbReference type="PANTHER" id="PTHR43877:SF2">
    <property type="entry name" value="AMINOALKYLPHOSPHONATE N-ACETYLTRANSFERASE-RELATED"/>
    <property type="match status" value="1"/>
</dbReference>
<comment type="caution">
    <text evidence="4">The sequence shown here is derived from an EMBL/GenBank/DDBJ whole genome shotgun (WGS) entry which is preliminary data.</text>
</comment>
<evidence type="ECO:0000313" key="4">
    <source>
        <dbReference type="EMBL" id="MCX2740072.1"/>
    </source>
</evidence>
<gene>
    <name evidence="4" type="ORF">OO017_08960</name>
</gene>
<reference evidence="4 5" key="1">
    <citation type="submission" date="2022-11" db="EMBL/GenBank/DDBJ databases">
        <title>The characterization of three novel Bacteroidetes species and genomic analysis of their roles in tidal elemental geochemical cycles.</title>
        <authorList>
            <person name="Ma K.-J."/>
        </authorList>
    </citation>
    <scope>NUCLEOTIDE SEQUENCE [LARGE SCALE GENOMIC DNA]</scope>
    <source>
        <strain evidence="4 5">M82</strain>
    </source>
</reference>
<dbReference type="Proteomes" id="UP001207228">
    <property type="component" value="Unassembled WGS sequence"/>
</dbReference>
<proteinExistence type="predicted"/>
<protein>
    <submittedName>
        <fullName evidence="4">GNAT family N-acetyltransferase</fullName>
    </submittedName>
</protein>
<accession>A0ABT3RE05</accession>
<dbReference type="Gene3D" id="3.40.630.30">
    <property type="match status" value="1"/>
</dbReference>
<dbReference type="InterPro" id="IPR000182">
    <property type="entry name" value="GNAT_dom"/>
</dbReference>
<dbReference type="PANTHER" id="PTHR43877">
    <property type="entry name" value="AMINOALKYLPHOSPHONATE N-ACETYLTRANSFERASE-RELATED-RELATED"/>
    <property type="match status" value="1"/>
</dbReference>
<evidence type="ECO:0000256" key="2">
    <source>
        <dbReference type="ARBA" id="ARBA00023315"/>
    </source>
</evidence>
<dbReference type="RefSeq" id="WP_266052140.1">
    <property type="nucleotide sequence ID" value="NZ_JAPFQO010000005.1"/>
</dbReference>
<feature type="domain" description="N-acetyltransferase" evidence="3">
    <location>
        <begin position="6"/>
        <end position="167"/>
    </location>
</feature>
<keyword evidence="5" id="KW-1185">Reference proteome</keyword>
<dbReference type="InterPro" id="IPR016181">
    <property type="entry name" value="Acyl_CoA_acyltransferase"/>
</dbReference>
<sequence>MSSTSYHIRQATTFDLHTLMQLAEATWEPTYHSILSKEQIDYMFEVIYSAESLERQMQEGQTFLLLNEGEQPVGFASFSVKDGAGQVYKLNKIYLLPETQGKGYGKVLLEAVEQEVKKRGATILDLNVNRYNKAKGFYERCGYRVWQEDDIAIGPYWMNDYIMRKEL</sequence>
<organism evidence="4 5">
    <name type="scientific">Pontibacter anaerobius</name>
    <dbReference type="NCBI Taxonomy" id="2993940"/>
    <lineage>
        <taxon>Bacteria</taxon>
        <taxon>Pseudomonadati</taxon>
        <taxon>Bacteroidota</taxon>
        <taxon>Cytophagia</taxon>
        <taxon>Cytophagales</taxon>
        <taxon>Hymenobacteraceae</taxon>
        <taxon>Pontibacter</taxon>
    </lineage>
</organism>
<evidence type="ECO:0000259" key="3">
    <source>
        <dbReference type="PROSITE" id="PS51186"/>
    </source>
</evidence>
<dbReference type="InterPro" id="IPR050832">
    <property type="entry name" value="Bact_Acetyltransf"/>
</dbReference>
<dbReference type="CDD" id="cd04301">
    <property type="entry name" value="NAT_SF"/>
    <property type="match status" value="1"/>
</dbReference>
<dbReference type="SUPFAM" id="SSF55729">
    <property type="entry name" value="Acyl-CoA N-acyltransferases (Nat)"/>
    <property type="match status" value="1"/>
</dbReference>
<dbReference type="PROSITE" id="PS51186">
    <property type="entry name" value="GNAT"/>
    <property type="match status" value="1"/>
</dbReference>
<dbReference type="EMBL" id="JAPFQO010000005">
    <property type="protein sequence ID" value="MCX2740072.1"/>
    <property type="molecule type" value="Genomic_DNA"/>
</dbReference>
<keyword evidence="1" id="KW-0808">Transferase</keyword>
<evidence type="ECO:0000313" key="5">
    <source>
        <dbReference type="Proteomes" id="UP001207228"/>
    </source>
</evidence>
<name>A0ABT3RE05_9BACT</name>
<dbReference type="Pfam" id="PF13673">
    <property type="entry name" value="Acetyltransf_10"/>
    <property type="match status" value="1"/>
</dbReference>
<evidence type="ECO:0000256" key="1">
    <source>
        <dbReference type="ARBA" id="ARBA00022679"/>
    </source>
</evidence>
<keyword evidence="2" id="KW-0012">Acyltransferase</keyword>